<accession>A0A8S5SUN4</accession>
<sequence>MQNKCIKQTGQKRDKLQAGQNGTSRRPRQARCGFEANGTSGTDHSLSD</sequence>
<protein>
    <submittedName>
        <fullName evidence="2">Uncharacterized protein</fullName>
    </submittedName>
</protein>
<name>A0A8S5SUN4_9CAUD</name>
<evidence type="ECO:0000256" key="1">
    <source>
        <dbReference type="SAM" id="MobiDB-lite"/>
    </source>
</evidence>
<organism evidence="2">
    <name type="scientific">Siphoviridae sp. ctFRY1</name>
    <dbReference type="NCBI Taxonomy" id="2827820"/>
    <lineage>
        <taxon>Viruses</taxon>
        <taxon>Duplodnaviria</taxon>
        <taxon>Heunggongvirae</taxon>
        <taxon>Uroviricota</taxon>
        <taxon>Caudoviricetes</taxon>
    </lineage>
</organism>
<feature type="region of interest" description="Disordered" evidence="1">
    <location>
        <begin position="1"/>
        <end position="48"/>
    </location>
</feature>
<reference evidence="2" key="1">
    <citation type="journal article" date="2021" name="Proc. Natl. Acad. Sci. U.S.A.">
        <title>A Catalog of Tens of Thousands of Viruses from Human Metagenomes Reveals Hidden Associations with Chronic Diseases.</title>
        <authorList>
            <person name="Tisza M.J."/>
            <person name="Buck C.B."/>
        </authorList>
    </citation>
    <scope>NUCLEOTIDE SEQUENCE</scope>
    <source>
        <strain evidence="2">CtFRY1</strain>
    </source>
</reference>
<dbReference type="EMBL" id="BK032676">
    <property type="protein sequence ID" value="DAF54282.1"/>
    <property type="molecule type" value="Genomic_DNA"/>
</dbReference>
<proteinExistence type="predicted"/>
<evidence type="ECO:0000313" key="2">
    <source>
        <dbReference type="EMBL" id="DAF54282.1"/>
    </source>
</evidence>
<feature type="compositionally biased region" description="Polar residues" evidence="1">
    <location>
        <begin position="37"/>
        <end position="48"/>
    </location>
</feature>